<name>A0AAN9BV11_9CAEN</name>
<dbReference type="SUPFAM" id="SSF103506">
    <property type="entry name" value="Mitochondrial carrier"/>
    <property type="match status" value="1"/>
</dbReference>
<dbReference type="AlphaFoldDB" id="A0AAN9BV11"/>
<evidence type="ECO:0000313" key="12">
    <source>
        <dbReference type="EMBL" id="KAK7112433.1"/>
    </source>
</evidence>
<keyword evidence="7" id="KW-1133">Transmembrane helix</keyword>
<evidence type="ECO:0000256" key="4">
    <source>
        <dbReference type="ARBA" id="ARBA00022692"/>
    </source>
</evidence>
<proteinExistence type="inferred from homology"/>
<feature type="repeat" description="Solcar" evidence="10">
    <location>
        <begin position="121"/>
        <end position="213"/>
    </location>
</feature>
<dbReference type="Proteomes" id="UP001374579">
    <property type="component" value="Unassembled WGS sequence"/>
</dbReference>
<comment type="caution">
    <text evidence="12">The sequence shown here is derived from an EMBL/GenBank/DDBJ whole genome shotgun (WGS) entry which is preliminary data.</text>
</comment>
<dbReference type="FunFam" id="1.50.40.10:FF:000062">
    <property type="entry name" value="mitochondrial uncoupling protein 3"/>
    <property type="match status" value="1"/>
</dbReference>
<keyword evidence="13" id="KW-1185">Reference proteome</keyword>
<evidence type="ECO:0000256" key="2">
    <source>
        <dbReference type="ARBA" id="ARBA00006375"/>
    </source>
</evidence>
<accession>A0AAN9BV11</accession>
<dbReference type="PROSITE" id="PS50920">
    <property type="entry name" value="SOLCAR"/>
    <property type="match status" value="3"/>
</dbReference>
<evidence type="ECO:0000256" key="7">
    <source>
        <dbReference type="ARBA" id="ARBA00022989"/>
    </source>
</evidence>
<evidence type="ECO:0000256" key="11">
    <source>
        <dbReference type="RuleBase" id="RU000488"/>
    </source>
</evidence>
<keyword evidence="5" id="KW-0677">Repeat</keyword>
<keyword evidence="4 10" id="KW-0812">Transmembrane</keyword>
<evidence type="ECO:0000256" key="10">
    <source>
        <dbReference type="PROSITE-ProRule" id="PRU00282"/>
    </source>
</evidence>
<evidence type="ECO:0000256" key="5">
    <source>
        <dbReference type="ARBA" id="ARBA00022737"/>
    </source>
</evidence>
<evidence type="ECO:0000313" key="13">
    <source>
        <dbReference type="Proteomes" id="UP001374579"/>
    </source>
</evidence>
<dbReference type="PANTHER" id="PTHR45618">
    <property type="entry name" value="MITOCHONDRIAL DICARBOXYLATE CARRIER-RELATED"/>
    <property type="match status" value="1"/>
</dbReference>
<sequence>MATKAQESFVFKYGLSVTAACVAETVTYPLDLTKTRLQVQGEHGVKVLDSQGASGRGPKGQLPHRGMLATAVGIVKEEGLRKLWQGVPPALYRHVIYTGCRMSFYEMLREDVFKKNADGGFPVWKASMCGLCAGAMGQFMASPADLVKVNMQMEGKRRLEGKPPRVKNMGHAFRQIVTEAGFLGLWRGWIPNVQRAALVNLGDLATYDTAKHLILRKTSLHDNYVTHSLASVCSGLVAALMGTPADVVKTRVMNQPTKDGKGLLYKGSIDCLVKTVKKEGFLALYKGLLPIWARMAPWSIVFWLTYEEVRKLTGTSSF</sequence>
<dbReference type="GO" id="GO:0005743">
    <property type="term" value="C:mitochondrial inner membrane"/>
    <property type="evidence" value="ECO:0007669"/>
    <property type="project" value="UniProtKB-SubCell"/>
</dbReference>
<comment type="subcellular location">
    <subcellularLocation>
        <location evidence="1">Mitochondrion inner membrane</location>
        <topology evidence="1">Multi-pass membrane protein</topology>
    </subcellularLocation>
</comment>
<reference evidence="12 13" key="1">
    <citation type="submission" date="2024-02" db="EMBL/GenBank/DDBJ databases">
        <title>Chromosome-scale genome assembly of the rough periwinkle Littorina saxatilis.</title>
        <authorList>
            <person name="De Jode A."/>
            <person name="Faria R."/>
            <person name="Formenti G."/>
            <person name="Sims Y."/>
            <person name="Smith T.P."/>
            <person name="Tracey A."/>
            <person name="Wood J.M.D."/>
            <person name="Zagrodzka Z.B."/>
            <person name="Johannesson K."/>
            <person name="Butlin R.K."/>
            <person name="Leder E.H."/>
        </authorList>
    </citation>
    <scope>NUCLEOTIDE SEQUENCE [LARGE SCALE GENOMIC DNA]</scope>
    <source>
        <strain evidence="12">Snail1</strain>
        <tissue evidence="12">Muscle</tissue>
    </source>
</reference>
<protein>
    <recommendedName>
        <fullName evidence="14">Mitochondrial uncoupling protein 4</fullName>
    </recommendedName>
</protein>
<keyword evidence="6" id="KW-0999">Mitochondrion inner membrane</keyword>
<evidence type="ECO:0008006" key="14">
    <source>
        <dbReference type="Google" id="ProtNLM"/>
    </source>
</evidence>
<keyword evidence="9 10" id="KW-0472">Membrane</keyword>
<keyword evidence="8" id="KW-0496">Mitochondrion</keyword>
<dbReference type="Gene3D" id="1.50.40.10">
    <property type="entry name" value="Mitochondrial carrier domain"/>
    <property type="match status" value="1"/>
</dbReference>
<evidence type="ECO:0000256" key="9">
    <source>
        <dbReference type="ARBA" id="ARBA00023136"/>
    </source>
</evidence>
<dbReference type="EMBL" id="JBAMIC010000002">
    <property type="protein sequence ID" value="KAK7112433.1"/>
    <property type="molecule type" value="Genomic_DNA"/>
</dbReference>
<dbReference type="InterPro" id="IPR018108">
    <property type="entry name" value="MCP_transmembrane"/>
</dbReference>
<feature type="repeat" description="Solcar" evidence="10">
    <location>
        <begin position="7"/>
        <end position="111"/>
    </location>
</feature>
<dbReference type="InterPro" id="IPR050391">
    <property type="entry name" value="Mito_Metabolite_Transporter"/>
</dbReference>
<organism evidence="12 13">
    <name type="scientific">Littorina saxatilis</name>
    <dbReference type="NCBI Taxonomy" id="31220"/>
    <lineage>
        <taxon>Eukaryota</taxon>
        <taxon>Metazoa</taxon>
        <taxon>Spiralia</taxon>
        <taxon>Lophotrochozoa</taxon>
        <taxon>Mollusca</taxon>
        <taxon>Gastropoda</taxon>
        <taxon>Caenogastropoda</taxon>
        <taxon>Littorinimorpha</taxon>
        <taxon>Littorinoidea</taxon>
        <taxon>Littorinidae</taxon>
        <taxon>Littorina</taxon>
    </lineage>
</organism>
<dbReference type="Pfam" id="PF00153">
    <property type="entry name" value="Mito_carr"/>
    <property type="match status" value="3"/>
</dbReference>
<keyword evidence="3 11" id="KW-0813">Transport</keyword>
<dbReference type="InterPro" id="IPR023395">
    <property type="entry name" value="MCP_dom_sf"/>
</dbReference>
<comment type="similarity">
    <text evidence="2 11">Belongs to the mitochondrial carrier (TC 2.A.29) family.</text>
</comment>
<evidence type="ECO:0000256" key="3">
    <source>
        <dbReference type="ARBA" id="ARBA00022448"/>
    </source>
</evidence>
<gene>
    <name evidence="12" type="ORF">V1264_011892</name>
</gene>
<evidence type="ECO:0000256" key="8">
    <source>
        <dbReference type="ARBA" id="ARBA00023128"/>
    </source>
</evidence>
<feature type="repeat" description="Solcar" evidence="10">
    <location>
        <begin position="222"/>
        <end position="312"/>
    </location>
</feature>
<evidence type="ECO:0000256" key="6">
    <source>
        <dbReference type="ARBA" id="ARBA00022792"/>
    </source>
</evidence>
<evidence type="ECO:0000256" key="1">
    <source>
        <dbReference type="ARBA" id="ARBA00004448"/>
    </source>
</evidence>